<dbReference type="InterPro" id="IPR011961">
    <property type="entry name" value="RimM"/>
</dbReference>
<dbReference type="GO" id="GO:0005840">
    <property type="term" value="C:ribosome"/>
    <property type="evidence" value="ECO:0007669"/>
    <property type="project" value="InterPro"/>
</dbReference>
<dbReference type="EMBL" id="UINC01003143">
    <property type="protein sequence ID" value="SVA03725.1"/>
    <property type="molecule type" value="Genomic_DNA"/>
</dbReference>
<dbReference type="SUPFAM" id="SSF50447">
    <property type="entry name" value="Translation proteins"/>
    <property type="match status" value="1"/>
</dbReference>
<keyword evidence="3" id="KW-0698">rRNA processing</keyword>
<dbReference type="GO" id="GO:0006364">
    <property type="term" value="P:rRNA processing"/>
    <property type="evidence" value="ECO:0007669"/>
    <property type="project" value="UniProtKB-KW"/>
</dbReference>
<evidence type="ECO:0000259" key="5">
    <source>
        <dbReference type="Pfam" id="PF01782"/>
    </source>
</evidence>
<gene>
    <name evidence="7" type="ORF">METZ01_LOCUS56579</name>
</gene>
<dbReference type="HAMAP" id="MF_00014">
    <property type="entry name" value="Ribosome_mat_RimM"/>
    <property type="match status" value="1"/>
</dbReference>
<evidence type="ECO:0000313" key="7">
    <source>
        <dbReference type="EMBL" id="SVA03725.1"/>
    </source>
</evidence>
<evidence type="ECO:0000259" key="6">
    <source>
        <dbReference type="Pfam" id="PF24986"/>
    </source>
</evidence>
<feature type="domain" description="RimM N-terminal" evidence="5">
    <location>
        <begin position="7"/>
        <end position="87"/>
    </location>
</feature>
<evidence type="ECO:0008006" key="8">
    <source>
        <dbReference type="Google" id="ProtNLM"/>
    </source>
</evidence>
<dbReference type="NCBIfam" id="TIGR02273">
    <property type="entry name" value="16S_RimM"/>
    <property type="match status" value="1"/>
</dbReference>
<keyword evidence="4" id="KW-0143">Chaperone</keyword>
<dbReference type="GO" id="GO:0043022">
    <property type="term" value="F:ribosome binding"/>
    <property type="evidence" value="ECO:0007669"/>
    <property type="project" value="InterPro"/>
</dbReference>
<dbReference type="InterPro" id="IPR036976">
    <property type="entry name" value="RimM_N_sf"/>
</dbReference>
<keyword evidence="1" id="KW-0963">Cytoplasm</keyword>
<dbReference type="InterPro" id="IPR056792">
    <property type="entry name" value="PRC_RimM"/>
</dbReference>
<accession>A0A381SI54</accession>
<keyword evidence="2" id="KW-0690">Ribosome biogenesis</keyword>
<evidence type="ECO:0000256" key="1">
    <source>
        <dbReference type="ARBA" id="ARBA00022490"/>
    </source>
</evidence>
<sequence length="166" mass="18486">MNKLFPIGEVTRASGLKGAVSVRPLSRYFEDYIHSHQLHIGLTEKSSSKLKLRKMVGSGKKSSFIFEGIKDRDSAKTIIGKKIFALVDELDSIHFLSSDLIGYGVFTDEGIHVGRLGEILWLPANDAYVINDGDREFLIPIIPEIVKSIDYPQRAVLITPMEGLLD</sequence>
<dbReference type="Gene3D" id="2.40.30.60">
    <property type="entry name" value="RimM"/>
    <property type="match status" value="1"/>
</dbReference>
<protein>
    <recommendedName>
        <fullName evidence="8">RimM N-terminal domain-containing protein</fullName>
    </recommendedName>
</protein>
<organism evidence="7">
    <name type="scientific">marine metagenome</name>
    <dbReference type="NCBI Taxonomy" id="408172"/>
    <lineage>
        <taxon>unclassified sequences</taxon>
        <taxon>metagenomes</taxon>
        <taxon>ecological metagenomes</taxon>
    </lineage>
</organism>
<dbReference type="Gene3D" id="2.30.30.240">
    <property type="entry name" value="PRC-barrel domain"/>
    <property type="match status" value="1"/>
</dbReference>
<dbReference type="PANTHER" id="PTHR33692">
    <property type="entry name" value="RIBOSOME MATURATION FACTOR RIMM"/>
    <property type="match status" value="1"/>
</dbReference>
<evidence type="ECO:0000256" key="2">
    <source>
        <dbReference type="ARBA" id="ARBA00022517"/>
    </source>
</evidence>
<name>A0A381SI54_9ZZZZ</name>
<dbReference type="AlphaFoldDB" id="A0A381SI54"/>
<feature type="domain" description="Ribosome maturation factor RimM PRC barrel" evidence="6">
    <location>
        <begin position="98"/>
        <end position="164"/>
    </location>
</feature>
<reference evidence="7" key="1">
    <citation type="submission" date="2018-05" db="EMBL/GenBank/DDBJ databases">
        <authorList>
            <person name="Lanie J.A."/>
            <person name="Ng W.-L."/>
            <person name="Kazmierczak K.M."/>
            <person name="Andrzejewski T.M."/>
            <person name="Davidsen T.M."/>
            <person name="Wayne K.J."/>
            <person name="Tettelin H."/>
            <person name="Glass J.I."/>
            <person name="Rusch D."/>
            <person name="Podicherti R."/>
            <person name="Tsui H.-C.T."/>
            <person name="Winkler M.E."/>
        </authorList>
    </citation>
    <scope>NUCLEOTIDE SEQUENCE</scope>
</reference>
<evidence type="ECO:0000256" key="3">
    <source>
        <dbReference type="ARBA" id="ARBA00022552"/>
    </source>
</evidence>
<dbReference type="SUPFAM" id="SSF50346">
    <property type="entry name" value="PRC-barrel domain"/>
    <property type="match status" value="1"/>
</dbReference>
<evidence type="ECO:0000256" key="4">
    <source>
        <dbReference type="ARBA" id="ARBA00023186"/>
    </source>
</evidence>
<dbReference type="InterPro" id="IPR009000">
    <property type="entry name" value="Transl_B-barrel_sf"/>
</dbReference>
<dbReference type="PANTHER" id="PTHR33692:SF1">
    <property type="entry name" value="RIBOSOME MATURATION FACTOR RIMM"/>
    <property type="match status" value="1"/>
</dbReference>
<dbReference type="InterPro" id="IPR002676">
    <property type="entry name" value="RimM_N"/>
</dbReference>
<dbReference type="Pfam" id="PF24986">
    <property type="entry name" value="PRC_RimM"/>
    <property type="match status" value="1"/>
</dbReference>
<proteinExistence type="inferred from homology"/>
<dbReference type="Pfam" id="PF01782">
    <property type="entry name" value="RimM"/>
    <property type="match status" value="1"/>
</dbReference>
<dbReference type="InterPro" id="IPR011033">
    <property type="entry name" value="PRC_barrel-like_sf"/>
</dbReference>